<dbReference type="InParanoid" id="A0A395JQJ8"/>
<proteinExistence type="predicted"/>
<dbReference type="AlphaFoldDB" id="A0A395JQJ8"/>
<name>A0A395JQJ8_9GAMM</name>
<feature type="signal peptide" evidence="1">
    <location>
        <begin position="1"/>
        <end position="21"/>
    </location>
</feature>
<dbReference type="EMBL" id="QNRT01000002">
    <property type="protein sequence ID" value="RBP51754.1"/>
    <property type="molecule type" value="Genomic_DNA"/>
</dbReference>
<reference evidence="2 3" key="1">
    <citation type="submission" date="2018-06" db="EMBL/GenBank/DDBJ databases">
        <title>Genomic Encyclopedia of Type Strains, Phase IV (KMG-IV): sequencing the most valuable type-strain genomes for metagenomic binning, comparative biology and taxonomic classification.</title>
        <authorList>
            <person name="Goeker M."/>
        </authorList>
    </citation>
    <scope>NUCLEOTIDE SEQUENCE [LARGE SCALE GENOMIC DNA]</scope>
    <source>
        <strain evidence="2 3">DSM 24032</strain>
    </source>
</reference>
<accession>A0A395JQJ8</accession>
<sequence>MKYLAKRCVFILFSLVSQAFAVSLVSADTNNASVDSAEGYFASLNALCGAEFRGEMTFPVEGQDDFAGKVLVARFDACSADEVRVPFIVGEDRSRTWVFSRTESGLRLKHDHRHADGTADEITDYGGDSTDSGTILSQSFAADQHTIDLIPAAATNVWTVSFNTQYDELTYHLERHGKPRFTAVLSLVD</sequence>
<keyword evidence="3" id="KW-1185">Reference proteome</keyword>
<protein>
    <recommendedName>
        <fullName evidence="4">Secreted protein</fullName>
    </recommendedName>
</protein>
<comment type="caution">
    <text evidence="2">The sequence shown here is derived from an EMBL/GenBank/DDBJ whole genome shotgun (WGS) entry which is preliminary data.</text>
</comment>
<organism evidence="2 3">
    <name type="scientific">Arenicella xantha</name>
    <dbReference type="NCBI Taxonomy" id="644221"/>
    <lineage>
        <taxon>Bacteria</taxon>
        <taxon>Pseudomonadati</taxon>
        <taxon>Pseudomonadota</taxon>
        <taxon>Gammaproteobacteria</taxon>
        <taxon>Arenicellales</taxon>
        <taxon>Arenicellaceae</taxon>
        <taxon>Arenicella</taxon>
    </lineage>
</organism>
<gene>
    <name evidence="2" type="ORF">DFR28_1021187</name>
</gene>
<dbReference type="RefSeq" id="WP_113954497.1">
    <property type="nucleotide sequence ID" value="NZ_QNRT01000002.1"/>
</dbReference>
<dbReference type="Proteomes" id="UP000253083">
    <property type="component" value="Unassembled WGS sequence"/>
</dbReference>
<evidence type="ECO:0000313" key="2">
    <source>
        <dbReference type="EMBL" id="RBP51754.1"/>
    </source>
</evidence>
<evidence type="ECO:0008006" key="4">
    <source>
        <dbReference type="Google" id="ProtNLM"/>
    </source>
</evidence>
<evidence type="ECO:0000313" key="3">
    <source>
        <dbReference type="Proteomes" id="UP000253083"/>
    </source>
</evidence>
<evidence type="ECO:0000256" key="1">
    <source>
        <dbReference type="SAM" id="SignalP"/>
    </source>
</evidence>
<feature type="chain" id="PRO_5017251861" description="Secreted protein" evidence="1">
    <location>
        <begin position="22"/>
        <end position="189"/>
    </location>
</feature>
<dbReference type="OrthoDB" id="1524207at2"/>
<keyword evidence="1" id="KW-0732">Signal</keyword>